<dbReference type="InterPro" id="IPR050198">
    <property type="entry name" value="Non-receptor_tyrosine_kinases"/>
</dbReference>
<accession>A0A914XX90</accession>
<keyword evidence="4 12" id="KW-0418">Kinase</keyword>
<dbReference type="PROSITE" id="PS00109">
    <property type="entry name" value="PROTEIN_KINASE_TYR"/>
    <property type="match status" value="1"/>
</dbReference>
<evidence type="ECO:0000256" key="1">
    <source>
        <dbReference type="ARBA" id="ARBA00022443"/>
    </source>
</evidence>
<dbReference type="SMART" id="SM00326">
    <property type="entry name" value="SH3"/>
    <property type="match status" value="1"/>
</dbReference>
<feature type="compositionally biased region" description="Basic and acidic residues" evidence="13">
    <location>
        <begin position="791"/>
        <end position="812"/>
    </location>
</feature>
<feature type="region of interest" description="Disordered" evidence="13">
    <location>
        <begin position="1049"/>
        <end position="1072"/>
    </location>
</feature>
<sequence>MPSFTPGSTDLEPSVSNFPNQIFIALYDFHGVGDDQLSLRKGDQIRVLGHNKTKEWCEAQLIATKRGHIPKLSLIGWVPSLYIAPLNSLEKHSWYHGKVSRNESEILLSSGINGSFLVRESETSIGQFSISVRHDGRVYHYRINVDHTDKLFITQDSKFKSLNELIHHHSTYADGLICNLLYPAPKKQRLPGIFSLSPTQPDEWEIDRHEIVMQNKLGGGQYGDVFSAFWKTHDRTVAVKTLKEEAMALPDFLAEAAVMKDLHHENLIQLLGEYMSKGNLLEYLRKADRTKVPPNTLMFMATQIASGMAYLESRNFIHRDLAARNILVGENHAVKVADFGLARFMKDDTYTAHAGAKFPIKWTSPEGLAYNTFSTKSDVWSFGILMWEVCTYGMAPYPGVELNSVYGLLERGFRMDSPSGCPAAVYRLMLQDIHSNLQTLLQSGVINEEVDRQLEKTRSHSSTNRRSLSSNNGGALANAAAAAAAERRSVGSPRISTSAHRIFEENQQQQNRRLSSGGENGKKISPPQLEFPPPPPPRTSRGYKPTVTDGVSSFRPAESSPSPPQIQRSYRRRSDNHHQQHPPPAVPPASLKPKILKPTIEEDESSSHERMPSLAESHLRRAVNKFGTMDKGQRIEAFLDSIEKSSGFHEPFSDDLCHPSSSSSPPGEGNDSDGASSANQLRLALSPKKQLQRGVSDDSLDTIPLPPSSSAPNSGGRERNYEKDEIVNGDYKRNELLLQLKQRLKKTDNNNTRSMDTVSAVSPASIRKISVHGSAENIALIKNMPAAVIGKRPEPKPRRMDNEAQTEKDWKKNVIRTNSNGKSPEITPTESEQETNGESELQARIRQLRHVQTLSSSTESEEAATVTPTTERRTSLGSNNGKEEFNESQPKNGVTLRTAKKEINNGITTSAEKPRQLITQKVAPLQHHRPFSMQSSNIERSPPILHKSQPSESAEICPTISMQTLERHRQEQLQPRPFSTLQRQMQRQKDEITLNSEAKQPRKFAPTVSNIPSRPSPISSSPGSAGEEDESTAAAMIRAQSLKDLTTKFEKLGGRPNPLSSNATNRTYPRIN</sequence>
<feature type="binding site" evidence="11">
    <location>
        <position position="240"/>
    </location>
    <ligand>
        <name>ATP</name>
        <dbReference type="ChEBI" id="CHEBI:30616"/>
    </ligand>
</feature>
<feature type="compositionally biased region" description="Low complexity" evidence="13">
    <location>
        <begin position="853"/>
        <end position="869"/>
    </location>
</feature>
<dbReference type="InterPro" id="IPR036860">
    <property type="entry name" value="SH2_dom_sf"/>
</dbReference>
<dbReference type="PROSITE" id="PS50002">
    <property type="entry name" value="SH3"/>
    <property type="match status" value="1"/>
</dbReference>
<evidence type="ECO:0000256" key="2">
    <source>
        <dbReference type="ARBA" id="ARBA00022679"/>
    </source>
</evidence>
<evidence type="ECO:0000259" key="15">
    <source>
        <dbReference type="PROSITE" id="PS50002"/>
    </source>
</evidence>
<feature type="region of interest" description="Disordered" evidence="13">
    <location>
        <begin position="453"/>
        <end position="474"/>
    </location>
</feature>
<keyword evidence="2 12" id="KW-0808">Transferase</keyword>
<dbReference type="Gene3D" id="3.30.505.10">
    <property type="entry name" value="SH2 domain"/>
    <property type="match status" value="1"/>
</dbReference>
<feature type="region of interest" description="Disordered" evidence="13">
    <location>
        <begin position="646"/>
        <end position="727"/>
    </location>
</feature>
<evidence type="ECO:0000256" key="13">
    <source>
        <dbReference type="SAM" id="MobiDB-lite"/>
    </source>
</evidence>
<protein>
    <recommendedName>
        <fullName evidence="12">Tyrosine-protein kinase</fullName>
        <ecNumber evidence="12">2.7.10.2</ecNumber>
    </recommendedName>
</protein>
<dbReference type="InterPro" id="IPR035837">
    <property type="entry name" value="ABL_SH2"/>
</dbReference>
<feature type="compositionally biased region" description="Low complexity" evidence="13">
    <location>
        <begin position="1009"/>
        <end position="1024"/>
    </location>
</feature>
<dbReference type="SUPFAM" id="SSF50044">
    <property type="entry name" value="SH3-domain"/>
    <property type="match status" value="1"/>
</dbReference>
<comment type="catalytic activity">
    <reaction evidence="8 12">
        <text>L-tyrosyl-[protein] + ATP = O-phospho-L-tyrosyl-[protein] + ADP + H(+)</text>
        <dbReference type="Rhea" id="RHEA:10596"/>
        <dbReference type="Rhea" id="RHEA-COMP:10136"/>
        <dbReference type="Rhea" id="RHEA-COMP:20101"/>
        <dbReference type="ChEBI" id="CHEBI:15378"/>
        <dbReference type="ChEBI" id="CHEBI:30616"/>
        <dbReference type="ChEBI" id="CHEBI:46858"/>
        <dbReference type="ChEBI" id="CHEBI:61978"/>
        <dbReference type="ChEBI" id="CHEBI:456216"/>
        <dbReference type="EC" id="2.7.10.2"/>
    </reaction>
</comment>
<evidence type="ECO:0000256" key="10">
    <source>
        <dbReference type="PROSITE-ProRule" id="PRU00192"/>
    </source>
</evidence>
<dbReference type="EC" id="2.7.10.2" evidence="12"/>
<dbReference type="GO" id="GO:0005524">
    <property type="term" value="F:ATP binding"/>
    <property type="evidence" value="ECO:0007669"/>
    <property type="project" value="UniProtKB-UniRule"/>
</dbReference>
<dbReference type="Proteomes" id="UP000887577">
    <property type="component" value="Unplaced"/>
</dbReference>
<dbReference type="PROSITE" id="PS50001">
    <property type="entry name" value="SH2"/>
    <property type="match status" value="1"/>
</dbReference>
<name>A0A914XX90_9BILA</name>
<evidence type="ECO:0000313" key="17">
    <source>
        <dbReference type="Proteomes" id="UP000887577"/>
    </source>
</evidence>
<evidence type="ECO:0000256" key="4">
    <source>
        <dbReference type="ARBA" id="ARBA00022777"/>
    </source>
</evidence>
<dbReference type="PRINTS" id="PR00401">
    <property type="entry name" value="SH2DOMAIN"/>
</dbReference>
<keyword evidence="1 10" id="KW-0728">SH3 domain</keyword>
<dbReference type="SUPFAM" id="SSF56112">
    <property type="entry name" value="Protein kinase-like (PK-like)"/>
    <property type="match status" value="1"/>
</dbReference>
<dbReference type="Gene3D" id="3.30.200.20">
    <property type="entry name" value="Phosphorylase Kinase, domain 1"/>
    <property type="match status" value="1"/>
</dbReference>
<feature type="region of interest" description="Disordered" evidence="13">
    <location>
        <begin position="851"/>
        <end position="892"/>
    </location>
</feature>
<comment type="similarity">
    <text evidence="12">Belongs to the protein kinase superfamily. Tyr protein kinase family.</text>
</comment>
<dbReference type="Pfam" id="PF07714">
    <property type="entry name" value="PK_Tyr_Ser-Thr"/>
    <property type="match status" value="1"/>
</dbReference>
<dbReference type="InterPro" id="IPR000980">
    <property type="entry name" value="SH2"/>
</dbReference>
<dbReference type="PROSITE" id="PS50011">
    <property type="entry name" value="PROTEIN_KINASE_DOM"/>
    <property type="match status" value="1"/>
</dbReference>
<evidence type="ECO:0000256" key="8">
    <source>
        <dbReference type="ARBA" id="ARBA00051245"/>
    </source>
</evidence>
<keyword evidence="3 11" id="KW-0547">Nucleotide-binding</keyword>
<feature type="domain" description="SH2" evidence="14">
    <location>
        <begin position="94"/>
        <end position="184"/>
    </location>
</feature>
<feature type="compositionally biased region" description="Polar residues" evidence="13">
    <location>
        <begin position="1058"/>
        <end position="1072"/>
    </location>
</feature>
<feature type="region of interest" description="Disordered" evidence="13">
    <location>
        <begin position="790"/>
        <end position="839"/>
    </location>
</feature>
<feature type="compositionally biased region" description="Polar residues" evidence="13">
    <location>
        <begin position="815"/>
        <end position="830"/>
    </location>
</feature>
<evidence type="ECO:0000256" key="6">
    <source>
        <dbReference type="ARBA" id="ARBA00022999"/>
    </source>
</evidence>
<feature type="compositionally biased region" description="Low complexity" evidence="13">
    <location>
        <begin position="460"/>
        <end position="474"/>
    </location>
</feature>
<dbReference type="Gene3D" id="1.10.510.10">
    <property type="entry name" value="Transferase(Phosphotransferase) domain 1"/>
    <property type="match status" value="1"/>
</dbReference>
<dbReference type="Pfam" id="PF00018">
    <property type="entry name" value="SH3_1"/>
    <property type="match status" value="1"/>
</dbReference>
<evidence type="ECO:0000313" key="18">
    <source>
        <dbReference type="WBParaSite" id="PSU_v2.g10364.t1"/>
    </source>
</evidence>
<dbReference type="SMART" id="SM00252">
    <property type="entry name" value="SH2"/>
    <property type="match status" value="1"/>
</dbReference>
<reference evidence="18" key="1">
    <citation type="submission" date="2022-11" db="UniProtKB">
        <authorList>
            <consortium name="WormBaseParasite"/>
        </authorList>
    </citation>
    <scope>IDENTIFICATION</scope>
</reference>
<feature type="region of interest" description="Disordered" evidence="13">
    <location>
        <begin position="501"/>
        <end position="617"/>
    </location>
</feature>
<dbReference type="SUPFAM" id="SSF55550">
    <property type="entry name" value="SH2 domain"/>
    <property type="match status" value="1"/>
</dbReference>
<dbReference type="FunFam" id="3.30.505.10:FF:000004">
    <property type="entry name" value="Tyrosine-protein kinase"/>
    <property type="match status" value="1"/>
</dbReference>
<feature type="region of interest" description="Disordered" evidence="13">
    <location>
        <begin position="968"/>
        <end position="1035"/>
    </location>
</feature>
<keyword evidence="17" id="KW-1185">Reference proteome</keyword>
<dbReference type="InterPro" id="IPR011009">
    <property type="entry name" value="Kinase-like_dom_sf"/>
</dbReference>
<dbReference type="FunFam" id="2.30.30.40:FF:000010">
    <property type="entry name" value="Tyrosine-protein kinase"/>
    <property type="match status" value="1"/>
</dbReference>
<dbReference type="InterPro" id="IPR020635">
    <property type="entry name" value="Tyr_kinase_cat_dom"/>
</dbReference>
<evidence type="ECO:0000256" key="9">
    <source>
        <dbReference type="PROSITE-ProRule" id="PRU00191"/>
    </source>
</evidence>
<dbReference type="AlphaFoldDB" id="A0A914XX90"/>
<feature type="domain" description="SH3" evidence="15">
    <location>
        <begin position="18"/>
        <end position="88"/>
    </location>
</feature>
<feature type="compositionally biased region" description="Basic and acidic residues" evidence="13">
    <location>
        <begin position="646"/>
        <end position="657"/>
    </location>
</feature>
<evidence type="ECO:0000259" key="14">
    <source>
        <dbReference type="PROSITE" id="PS50001"/>
    </source>
</evidence>
<keyword evidence="5 11" id="KW-0067">ATP-binding</keyword>
<feature type="region of interest" description="Disordered" evidence="13">
    <location>
        <begin position="933"/>
        <end position="954"/>
    </location>
</feature>
<dbReference type="Gene3D" id="2.30.30.40">
    <property type="entry name" value="SH3 Domains"/>
    <property type="match status" value="1"/>
</dbReference>
<evidence type="ECO:0000256" key="5">
    <source>
        <dbReference type="ARBA" id="ARBA00022840"/>
    </source>
</evidence>
<dbReference type="Pfam" id="PF00017">
    <property type="entry name" value="SH2"/>
    <property type="match status" value="1"/>
</dbReference>
<dbReference type="GO" id="GO:0004715">
    <property type="term" value="F:non-membrane spanning protein tyrosine kinase activity"/>
    <property type="evidence" value="ECO:0007669"/>
    <property type="project" value="UniProtKB-EC"/>
</dbReference>
<dbReference type="InterPro" id="IPR001452">
    <property type="entry name" value="SH3_domain"/>
</dbReference>
<evidence type="ECO:0000256" key="12">
    <source>
        <dbReference type="RuleBase" id="RU362096"/>
    </source>
</evidence>
<dbReference type="InterPro" id="IPR017441">
    <property type="entry name" value="Protein_kinase_ATP_BS"/>
</dbReference>
<dbReference type="FunFam" id="1.10.510.10:FF:000554">
    <property type="entry name" value="Predicted protein"/>
    <property type="match status" value="1"/>
</dbReference>
<proteinExistence type="inferred from homology"/>
<feature type="domain" description="Protein kinase" evidence="16">
    <location>
        <begin position="211"/>
        <end position="481"/>
    </location>
</feature>
<dbReference type="InterPro" id="IPR008266">
    <property type="entry name" value="Tyr_kinase_AS"/>
</dbReference>
<organism evidence="17 18">
    <name type="scientific">Panagrolaimus superbus</name>
    <dbReference type="NCBI Taxonomy" id="310955"/>
    <lineage>
        <taxon>Eukaryota</taxon>
        <taxon>Metazoa</taxon>
        <taxon>Ecdysozoa</taxon>
        <taxon>Nematoda</taxon>
        <taxon>Chromadorea</taxon>
        <taxon>Rhabditida</taxon>
        <taxon>Tylenchina</taxon>
        <taxon>Panagrolaimomorpha</taxon>
        <taxon>Panagrolaimoidea</taxon>
        <taxon>Panagrolaimidae</taxon>
        <taxon>Panagrolaimus</taxon>
    </lineage>
</organism>
<dbReference type="CDD" id="cd11850">
    <property type="entry name" value="SH3_Abl"/>
    <property type="match status" value="1"/>
</dbReference>
<evidence type="ECO:0000259" key="16">
    <source>
        <dbReference type="PROSITE" id="PS50011"/>
    </source>
</evidence>
<evidence type="ECO:0000256" key="3">
    <source>
        <dbReference type="ARBA" id="ARBA00022741"/>
    </source>
</evidence>
<keyword evidence="7 12" id="KW-0829">Tyrosine-protein kinase</keyword>
<dbReference type="PRINTS" id="PR00109">
    <property type="entry name" value="TYRKINASE"/>
</dbReference>
<dbReference type="InterPro" id="IPR036028">
    <property type="entry name" value="SH3-like_dom_sf"/>
</dbReference>
<feature type="compositionally biased region" description="Basic and acidic residues" evidence="13">
    <location>
        <begin position="716"/>
        <end position="727"/>
    </location>
</feature>
<feature type="compositionally biased region" description="Polar residues" evidence="13">
    <location>
        <begin position="501"/>
        <end position="514"/>
    </location>
</feature>
<dbReference type="PROSITE" id="PS00107">
    <property type="entry name" value="PROTEIN_KINASE_ATP"/>
    <property type="match status" value="1"/>
</dbReference>
<dbReference type="InterPro" id="IPR000719">
    <property type="entry name" value="Prot_kinase_dom"/>
</dbReference>
<dbReference type="InterPro" id="IPR001245">
    <property type="entry name" value="Ser-Thr/Tyr_kinase_cat_dom"/>
</dbReference>
<evidence type="ECO:0000256" key="7">
    <source>
        <dbReference type="ARBA" id="ARBA00023137"/>
    </source>
</evidence>
<dbReference type="PANTHER" id="PTHR24418">
    <property type="entry name" value="TYROSINE-PROTEIN KINASE"/>
    <property type="match status" value="1"/>
</dbReference>
<dbReference type="WBParaSite" id="PSU_v2.g10364.t1">
    <property type="protein sequence ID" value="PSU_v2.g10364.t1"/>
    <property type="gene ID" value="PSU_v2.g10364"/>
</dbReference>
<dbReference type="CDD" id="cd09935">
    <property type="entry name" value="SH2_ABL"/>
    <property type="match status" value="1"/>
</dbReference>
<evidence type="ECO:0000256" key="11">
    <source>
        <dbReference type="PROSITE-ProRule" id="PRU10141"/>
    </source>
</evidence>
<dbReference type="SMART" id="SM00219">
    <property type="entry name" value="TyrKc"/>
    <property type="match status" value="1"/>
</dbReference>
<keyword evidence="6 9" id="KW-0727">SH2 domain</keyword>
<feature type="compositionally biased region" description="Pro residues" evidence="13">
    <location>
        <begin position="529"/>
        <end position="538"/>
    </location>
</feature>